<sequence length="165" mass="17163">MKDKNTSRPVCIEGYEKNAQCRDHYSGSQGSPASPVVDMCNGGTNAYVECRGRGSSGSRDGCQASIDAYACSYKGNLATGIDGYGISDKSACKGVAERVSSCHRSGGTGGDCLSAGVIQMDCIKRTNNKNGCTLLADDVIRCILSANDAKQTGCDDKPVSVVQKA</sequence>
<reference evidence="1 2" key="1">
    <citation type="submission" date="2019-05" db="EMBL/GenBank/DDBJ databases">
        <title>Draft genome sequence of Nonomuraea turkmeniaca DSM 43926.</title>
        <authorList>
            <person name="Saricaoglu S."/>
            <person name="Isik K."/>
        </authorList>
    </citation>
    <scope>NUCLEOTIDE SEQUENCE [LARGE SCALE GENOMIC DNA]</scope>
    <source>
        <strain evidence="1 2">DSM 43926</strain>
    </source>
</reference>
<dbReference type="AlphaFoldDB" id="A0A5S4FA90"/>
<proteinExistence type="predicted"/>
<dbReference type="Proteomes" id="UP000309128">
    <property type="component" value="Unassembled WGS sequence"/>
</dbReference>
<gene>
    <name evidence="1" type="ORF">ETD86_29355</name>
</gene>
<keyword evidence="2" id="KW-1185">Reference proteome</keyword>
<evidence type="ECO:0000313" key="2">
    <source>
        <dbReference type="Proteomes" id="UP000309128"/>
    </source>
</evidence>
<comment type="caution">
    <text evidence="1">The sequence shown here is derived from an EMBL/GenBank/DDBJ whole genome shotgun (WGS) entry which is preliminary data.</text>
</comment>
<dbReference type="EMBL" id="VCKY01000113">
    <property type="protein sequence ID" value="TMR14136.1"/>
    <property type="molecule type" value="Genomic_DNA"/>
</dbReference>
<dbReference type="RefSeq" id="WP_138669464.1">
    <property type="nucleotide sequence ID" value="NZ_VCKY01000113.1"/>
</dbReference>
<accession>A0A5S4FA90</accession>
<name>A0A5S4FA90_9ACTN</name>
<organism evidence="1 2">
    <name type="scientific">Nonomuraea turkmeniaca</name>
    <dbReference type="NCBI Taxonomy" id="103838"/>
    <lineage>
        <taxon>Bacteria</taxon>
        <taxon>Bacillati</taxon>
        <taxon>Actinomycetota</taxon>
        <taxon>Actinomycetes</taxon>
        <taxon>Streptosporangiales</taxon>
        <taxon>Streptosporangiaceae</taxon>
        <taxon>Nonomuraea</taxon>
    </lineage>
</organism>
<protein>
    <submittedName>
        <fullName evidence="1">Uncharacterized protein</fullName>
    </submittedName>
</protein>
<evidence type="ECO:0000313" key="1">
    <source>
        <dbReference type="EMBL" id="TMR14136.1"/>
    </source>
</evidence>